<dbReference type="Proteomes" id="UP001362999">
    <property type="component" value="Unassembled WGS sequence"/>
</dbReference>
<evidence type="ECO:0000256" key="1">
    <source>
        <dbReference type="SAM" id="MobiDB-lite"/>
    </source>
</evidence>
<dbReference type="AlphaFoldDB" id="A0AAV9ZJF6"/>
<evidence type="ECO:0000313" key="2">
    <source>
        <dbReference type="EMBL" id="KAK6984194.1"/>
    </source>
</evidence>
<keyword evidence="3" id="KW-1185">Reference proteome</keyword>
<feature type="region of interest" description="Disordered" evidence="1">
    <location>
        <begin position="54"/>
        <end position="115"/>
    </location>
</feature>
<comment type="caution">
    <text evidence="2">The sequence shown here is derived from an EMBL/GenBank/DDBJ whole genome shotgun (WGS) entry which is preliminary data.</text>
</comment>
<organism evidence="2 3">
    <name type="scientific">Favolaschia claudopus</name>
    <dbReference type="NCBI Taxonomy" id="2862362"/>
    <lineage>
        <taxon>Eukaryota</taxon>
        <taxon>Fungi</taxon>
        <taxon>Dikarya</taxon>
        <taxon>Basidiomycota</taxon>
        <taxon>Agaricomycotina</taxon>
        <taxon>Agaricomycetes</taxon>
        <taxon>Agaricomycetidae</taxon>
        <taxon>Agaricales</taxon>
        <taxon>Marasmiineae</taxon>
        <taxon>Mycenaceae</taxon>
        <taxon>Favolaschia</taxon>
    </lineage>
</organism>
<feature type="compositionally biased region" description="Acidic residues" evidence="1">
    <location>
        <begin position="89"/>
        <end position="109"/>
    </location>
</feature>
<accession>A0AAV9ZJF6</accession>
<reference evidence="2 3" key="1">
    <citation type="journal article" date="2024" name="J Genomics">
        <title>Draft genome sequencing and assembly of Favolaschia claudopus CIRM-BRFM 2984 isolated from oak limbs.</title>
        <authorList>
            <person name="Navarro D."/>
            <person name="Drula E."/>
            <person name="Chaduli D."/>
            <person name="Cazenave R."/>
            <person name="Ahrendt S."/>
            <person name="Wang J."/>
            <person name="Lipzen A."/>
            <person name="Daum C."/>
            <person name="Barry K."/>
            <person name="Grigoriev I.V."/>
            <person name="Favel A."/>
            <person name="Rosso M.N."/>
            <person name="Martin F."/>
        </authorList>
    </citation>
    <scope>NUCLEOTIDE SEQUENCE [LARGE SCALE GENOMIC DNA]</scope>
    <source>
        <strain evidence="2 3">CIRM-BRFM 2984</strain>
    </source>
</reference>
<feature type="non-terminal residue" evidence="2">
    <location>
        <position position="1"/>
    </location>
</feature>
<sequence>MDTQEDQFYVSEDTKKCKKDNCNNRIPLSSPRVRCEHCRHINAQNQKACRARAAEAAQSQANQSKKRKRAACVGSDDRPPTRPRTDARGDEEEFSEPEDDTCGYDEDTPETVSAS</sequence>
<feature type="compositionally biased region" description="Basic and acidic residues" evidence="1">
    <location>
        <begin position="75"/>
        <end position="88"/>
    </location>
</feature>
<name>A0AAV9ZJF6_9AGAR</name>
<evidence type="ECO:0000313" key="3">
    <source>
        <dbReference type="Proteomes" id="UP001362999"/>
    </source>
</evidence>
<gene>
    <name evidence="2" type="ORF">R3P38DRAFT_3105528</name>
</gene>
<feature type="compositionally biased region" description="Low complexity" evidence="1">
    <location>
        <begin position="54"/>
        <end position="63"/>
    </location>
</feature>
<proteinExistence type="predicted"/>
<dbReference type="EMBL" id="JAWWNJ010000140">
    <property type="protein sequence ID" value="KAK6984194.1"/>
    <property type="molecule type" value="Genomic_DNA"/>
</dbReference>
<protein>
    <submittedName>
        <fullName evidence="2">Uncharacterized protein</fullName>
    </submittedName>
</protein>